<dbReference type="AlphaFoldDB" id="A0A6C0AE75"/>
<organism evidence="1">
    <name type="scientific">viral metagenome</name>
    <dbReference type="NCBI Taxonomy" id="1070528"/>
    <lineage>
        <taxon>unclassified sequences</taxon>
        <taxon>metagenomes</taxon>
        <taxon>organismal metagenomes</taxon>
    </lineage>
</organism>
<name>A0A6C0AE75_9ZZZZ</name>
<reference evidence="1" key="1">
    <citation type="journal article" date="2020" name="Nature">
        <title>Giant virus diversity and host interactions through global metagenomics.</title>
        <authorList>
            <person name="Schulz F."/>
            <person name="Roux S."/>
            <person name="Paez-Espino D."/>
            <person name="Jungbluth S."/>
            <person name="Walsh D.A."/>
            <person name="Denef V.J."/>
            <person name="McMahon K.D."/>
            <person name="Konstantinidis K.T."/>
            <person name="Eloe-Fadrosh E.A."/>
            <person name="Kyrpides N.C."/>
            <person name="Woyke T."/>
        </authorList>
    </citation>
    <scope>NUCLEOTIDE SEQUENCE</scope>
    <source>
        <strain evidence="1">GVMAG-S-1021933-23</strain>
    </source>
</reference>
<proteinExistence type="predicted"/>
<sequence>MKEINSAYDFLINGDYNALEEFERAQKEEKKFQEADEKLKKEKEKESIFNKYNEDFENLKKFMEKKKYKTTPEIVMAFKIYLLDAYNSNNFSSTEYYYISIEQLKIISIIWLKCSEEKESKKYYEKYINEKLKTYKQEKNFIKIIIPYLLENLKEKFPTEILQKIEKEETEIPDKWIYYRNYGYNRPYKTNDSKKIIDMIKEYNILSSGTIKIKYKYSFN</sequence>
<protein>
    <submittedName>
        <fullName evidence="1">Uncharacterized protein</fullName>
    </submittedName>
</protein>
<evidence type="ECO:0000313" key="1">
    <source>
        <dbReference type="EMBL" id="QHS78057.1"/>
    </source>
</evidence>
<dbReference type="EMBL" id="MN740594">
    <property type="protein sequence ID" value="QHS78057.1"/>
    <property type="molecule type" value="Genomic_DNA"/>
</dbReference>
<accession>A0A6C0AE75</accession>